<evidence type="ECO:0000256" key="1">
    <source>
        <dbReference type="SAM" id="MobiDB-lite"/>
    </source>
</evidence>
<keyword evidence="2" id="KW-0670">Pyruvate</keyword>
<proteinExistence type="predicted"/>
<evidence type="ECO:0000313" key="3">
    <source>
        <dbReference type="Proteomes" id="UP000245838"/>
    </source>
</evidence>
<protein>
    <submittedName>
        <fullName evidence="2">3-mercaptopyruvate sulfurtransferase</fullName>
    </submittedName>
</protein>
<accession>A0A193QLH6</accession>
<evidence type="ECO:0000313" key="2">
    <source>
        <dbReference type="EMBL" id="CRL45948.1"/>
    </source>
</evidence>
<organism evidence="2 3">
    <name type="scientific">Sodalis glossinidius (strain morsitans)</name>
    <dbReference type="NCBI Taxonomy" id="343509"/>
    <lineage>
        <taxon>Bacteria</taxon>
        <taxon>Pseudomonadati</taxon>
        <taxon>Pseudomonadota</taxon>
        <taxon>Gammaproteobacteria</taxon>
        <taxon>Enterobacterales</taxon>
        <taxon>Bruguierivoracaceae</taxon>
        <taxon>Sodalis</taxon>
    </lineage>
</organism>
<gene>
    <name evidence="2" type="primary">sseA_2</name>
    <name evidence="2" type="ORF">SGGMMB4_04131</name>
</gene>
<name>A0A193QLH6_SODGM</name>
<dbReference type="GO" id="GO:0016740">
    <property type="term" value="F:transferase activity"/>
    <property type="evidence" value="ECO:0007669"/>
    <property type="project" value="UniProtKB-KW"/>
</dbReference>
<dbReference type="AlphaFoldDB" id="A0A193QLH6"/>
<sequence>MPLEEGQPAPAPQTFTPHIEANRVRSLDDIRRISTDGSAQIVDAPPAARFHSDAPEPRSGLLRDHIPGS</sequence>
<dbReference type="InterPro" id="IPR036873">
    <property type="entry name" value="Rhodanese-like_dom_sf"/>
</dbReference>
<reference evidence="2 3" key="1">
    <citation type="submission" date="2015-05" db="EMBL/GenBank/DDBJ databases">
        <authorList>
            <person name="Goodhead I."/>
        </authorList>
    </citation>
    <scope>NUCLEOTIDE SEQUENCE [LARGE SCALE GENOMIC DNA]</scope>
    <source>
        <strain evidence="3">morsitans</strain>
    </source>
</reference>
<feature type="region of interest" description="Disordered" evidence="1">
    <location>
        <begin position="1"/>
        <end position="22"/>
    </location>
</feature>
<dbReference type="Gene3D" id="3.40.250.10">
    <property type="entry name" value="Rhodanese-like domain"/>
    <property type="match status" value="1"/>
</dbReference>
<keyword evidence="2" id="KW-0808">Transferase</keyword>
<dbReference type="SUPFAM" id="SSF52821">
    <property type="entry name" value="Rhodanese/Cell cycle control phosphatase"/>
    <property type="match status" value="1"/>
</dbReference>
<feature type="compositionally biased region" description="Basic and acidic residues" evidence="1">
    <location>
        <begin position="50"/>
        <end position="69"/>
    </location>
</feature>
<dbReference type="Proteomes" id="UP000245838">
    <property type="component" value="Chromosome sggmmb4_Chromosome"/>
</dbReference>
<dbReference type="EMBL" id="LN854557">
    <property type="protein sequence ID" value="CRL45948.1"/>
    <property type="molecule type" value="Genomic_DNA"/>
</dbReference>
<feature type="region of interest" description="Disordered" evidence="1">
    <location>
        <begin position="36"/>
        <end position="69"/>
    </location>
</feature>